<dbReference type="PANTHER" id="PTHR12289:SF38">
    <property type="entry name" value="METAXIN-2"/>
    <property type="match status" value="1"/>
</dbReference>
<dbReference type="GO" id="GO:0001401">
    <property type="term" value="C:SAM complex"/>
    <property type="evidence" value="ECO:0000318"/>
    <property type="project" value="GO_Central"/>
</dbReference>
<dbReference type="InterPro" id="IPR050931">
    <property type="entry name" value="Mito_Protein_Transport_Metaxin"/>
</dbReference>
<reference evidence="10 11" key="1">
    <citation type="journal article" date="2007" name="Science">
        <title>Sea anemone genome reveals ancestral eumetazoan gene repertoire and genomic organization.</title>
        <authorList>
            <person name="Putnam N.H."/>
            <person name="Srivastava M."/>
            <person name="Hellsten U."/>
            <person name="Dirks B."/>
            <person name="Chapman J."/>
            <person name="Salamov A."/>
            <person name="Terry A."/>
            <person name="Shapiro H."/>
            <person name="Lindquist E."/>
            <person name="Kapitonov V.V."/>
            <person name="Jurka J."/>
            <person name="Genikhovich G."/>
            <person name="Grigoriev I.V."/>
            <person name="Lucas S.M."/>
            <person name="Steele R.E."/>
            <person name="Finnerty J.R."/>
            <person name="Technau U."/>
            <person name="Martindale M.Q."/>
            <person name="Rokhsar D.S."/>
        </authorList>
    </citation>
    <scope>NUCLEOTIDE SEQUENCE [LARGE SCALE GENOMIC DNA]</scope>
    <source>
        <strain evidence="11">CH2 X CH6</strain>
    </source>
</reference>
<dbReference type="STRING" id="45351.A7SPN8"/>
<feature type="non-terminal residue" evidence="10">
    <location>
        <position position="1"/>
    </location>
</feature>
<dbReference type="InParanoid" id="A7SPN8"/>
<dbReference type="HOGENOM" id="CLU_044137_6_0_1"/>
<evidence type="ECO:0000256" key="4">
    <source>
        <dbReference type="ARBA" id="ARBA00022787"/>
    </source>
</evidence>
<evidence type="ECO:0000256" key="3">
    <source>
        <dbReference type="ARBA" id="ARBA00022448"/>
    </source>
</evidence>
<dbReference type="Pfam" id="PF17171">
    <property type="entry name" value="GST_C_6"/>
    <property type="match status" value="1"/>
</dbReference>
<dbReference type="GO" id="GO:0007005">
    <property type="term" value="P:mitochondrion organization"/>
    <property type="evidence" value="ECO:0000318"/>
    <property type="project" value="GO_Central"/>
</dbReference>
<dbReference type="GO" id="GO:0015031">
    <property type="term" value="P:protein transport"/>
    <property type="evidence" value="ECO:0007669"/>
    <property type="project" value="UniProtKB-KW"/>
</dbReference>
<evidence type="ECO:0000313" key="10">
    <source>
        <dbReference type="EMBL" id="EDO34336.1"/>
    </source>
</evidence>
<dbReference type="CDD" id="cd03211">
    <property type="entry name" value="GST_C_Metaxin2"/>
    <property type="match status" value="1"/>
</dbReference>
<dbReference type="AlphaFoldDB" id="A7SPN8"/>
<keyword evidence="5" id="KW-0653">Protein transport</keyword>
<evidence type="ECO:0000256" key="1">
    <source>
        <dbReference type="ARBA" id="ARBA00004294"/>
    </source>
</evidence>
<dbReference type="SUPFAM" id="SSF47616">
    <property type="entry name" value="GST C-terminal domain-like"/>
    <property type="match status" value="1"/>
</dbReference>
<dbReference type="EMBL" id="DS469735">
    <property type="protein sequence ID" value="EDO34336.1"/>
    <property type="molecule type" value="Genomic_DNA"/>
</dbReference>
<dbReference type="Pfam" id="PF10568">
    <property type="entry name" value="Tom37"/>
    <property type="match status" value="1"/>
</dbReference>
<feature type="domain" description="Metaxin glutathione S-transferase" evidence="9">
    <location>
        <begin position="174"/>
        <end position="236"/>
    </location>
</feature>
<evidence type="ECO:0000259" key="8">
    <source>
        <dbReference type="Pfam" id="PF10568"/>
    </source>
</evidence>
<accession>A7SPN8</accession>
<dbReference type="PANTHER" id="PTHR12289">
    <property type="entry name" value="METAXIN RELATED"/>
    <property type="match status" value="1"/>
</dbReference>
<evidence type="ECO:0000313" key="11">
    <source>
        <dbReference type="Proteomes" id="UP000001593"/>
    </source>
</evidence>
<dbReference type="InterPro" id="IPR019564">
    <property type="entry name" value="Sam37/metaxin_N"/>
</dbReference>
<keyword evidence="4" id="KW-1000">Mitochondrion outer membrane</keyword>
<sequence>VTEAGDWPDNVQLYQPSKGEIKISGTFLDSSLIAFLKFCQLPYDLKCVKNAESMSPTGEVPLLRAGKDLVGGPQDIFSLVNHKGLSVSQDFEARDKAEMKAYISLINRSILPTELYMLWCKPGWQIRTTHQYGSQFPVPLNYILSYRKQWAAHRSLHALNWQRKKEAGVVEEFEKACQALAEKLGTNQYFIQGRPTEVDALAFGHINSILSRYQPDDTLVAIVHKHRNLEDFVMRILNDFFLNK</sequence>
<organism evidence="10 11">
    <name type="scientific">Nematostella vectensis</name>
    <name type="common">Starlet sea anemone</name>
    <dbReference type="NCBI Taxonomy" id="45351"/>
    <lineage>
        <taxon>Eukaryota</taxon>
        <taxon>Metazoa</taxon>
        <taxon>Cnidaria</taxon>
        <taxon>Anthozoa</taxon>
        <taxon>Hexacorallia</taxon>
        <taxon>Actiniaria</taxon>
        <taxon>Edwardsiidae</taxon>
        <taxon>Nematostella</taxon>
    </lineage>
</organism>
<keyword evidence="3" id="KW-0813">Transport</keyword>
<dbReference type="OMA" id="YFQTRCL"/>
<comment type="subcellular location">
    <subcellularLocation>
        <location evidence="1">Mitochondrion outer membrane</location>
    </subcellularLocation>
</comment>
<dbReference type="eggNOG" id="KOG3027">
    <property type="taxonomic scope" value="Eukaryota"/>
</dbReference>
<protein>
    <recommendedName>
        <fullName evidence="12">Metaxin 2</fullName>
    </recommendedName>
</protein>
<name>A7SPN8_NEMVE</name>
<dbReference type="Gene3D" id="1.20.1050.10">
    <property type="match status" value="1"/>
</dbReference>
<feature type="domain" description="Mitochondrial outer membrane transport complex Sam37/metaxin N-terminal" evidence="8">
    <location>
        <begin position="32"/>
        <end position="148"/>
    </location>
</feature>
<dbReference type="InterPro" id="IPR033468">
    <property type="entry name" value="Metaxin_GST"/>
</dbReference>
<evidence type="ECO:0000256" key="2">
    <source>
        <dbReference type="ARBA" id="ARBA00009170"/>
    </source>
</evidence>
<dbReference type="InterPro" id="IPR036282">
    <property type="entry name" value="Glutathione-S-Trfase_C_sf"/>
</dbReference>
<proteinExistence type="inferred from homology"/>
<evidence type="ECO:0000256" key="7">
    <source>
        <dbReference type="ARBA" id="ARBA00023136"/>
    </source>
</evidence>
<keyword evidence="6" id="KW-0496">Mitochondrion</keyword>
<keyword evidence="7" id="KW-0472">Membrane</keyword>
<dbReference type="PhylomeDB" id="A7SPN8"/>
<keyword evidence="11" id="KW-1185">Reference proteome</keyword>
<dbReference type="Proteomes" id="UP000001593">
    <property type="component" value="Unassembled WGS sequence"/>
</dbReference>
<gene>
    <name evidence="10" type="ORF">NEMVEDRAFT_v1g126254</name>
</gene>
<evidence type="ECO:0000259" key="9">
    <source>
        <dbReference type="Pfam" id="PF17171"/>
    </source>
</evidence>
<comment type="similarity">
    <text evidence="2">Belongs to the metaxin family.</text>
</comment>
<evidence type="ECO:0000256" key="6">
    <source>
        <dbReference type="ARBA" id="ARBA00023128"/>
    </source>
</evidence>
<evidence type="ECO:0008006" key="12">
    <source>
        <dbReference type="Google" id="ProtNLM"/>
    </source>
</evidence>
<evidence type="ECO:0000256" key="5">
    <source>
        <dbReference type="ARBA" id="ARBA00022927"/>
    </source>
</evidence>